<dbReference type="SMART" id="SM00070">
    <property type="entry name" value="GLUCA"/>
    <property type="match status" value="3"/>
</dbReference>
<dbReference type="GO" id="GO:0035774">
    <property type="term" value="P:positive regulation of insulin secretion involved in cellular response to glucose stimulus"/>
    <property type="evidence" value="ECO:0007669"/>
    <property type="project" value="TreeGrafter"/>
</dbReference>
<dbReference type="GO" id="GO:0007188">
    <property type="term" value="P:adenylate cyclase-modulating G protein-coupled receptor signaling pathway"/>
    <property type="evidence" value="ECO:0007669"/>
    <property type="project" value="TreeGrafter"/>
</dbReference>
<gene>
    <name evidence="5" type="ORF">NDU88_001156</name>
</gene>
<dbReference type="Pfam" id="PF00123">
    <property type="entry name" value="Hormone_2"/>
    <property type="match status" value="3"/>
</dbReference>
<dbReference type="GO" id="GO:0043066">
    <property type="term" value="P:negative regulation of apoptotic process"/>
    <property type="evidence" value="ECO:0007669"/>
    <property type="project" value="TreeGrafter"/>
</dbReference>
<evidence type="ECO:0000256" key="2">
    <source>
        <dbReference type="ARBA" id="ARBA00008369"/>
    </source>
</evidence>
<dbReference type="Gene3D" id="6.10.250.590">
    <property type="match status" value="3"/>
</dbReference>
<proteinExistence type="inferred from homology"/>
<evidence type="ECO:0000313" key="5">
    <source>
        <dbReference type="EMBL" id="KAJ1175871.1"/>
    </source>
</evidence>
<accession>A0AAV7TID6</accession>
<feature type="domain" description="Glucagon / GIP / secretin / VIP family" evidence="4">
    <location>
        <begin position="123"/>
        <end position="145"/>
    </location>
</feature>
<organism evidence="5 6">
    <name type="scientific">Pleurodeles waltl</name>
    <name type="common">Iberian ribbed newt</name>
    <dbReference type="NCBI Taxonomy" id="8319"/>
    <lineage>
        <taxon>Eukaryota</taxon>
        <taxon>Metazoa</taxon>
        <taxon>Chordata</taxon>
        <taxon>Craniata</taxon>
        <taxon>Vertebrata</taxon>
        <taxon>Euteleostomi</taxon>
        <taxon>Amphibia</taxon>
        <taxon>Batrachia</taxon>
        <taxon>Caudata</taxon>
        <taxon>Salamandroidea</taxon>
        <taxon>Salamandridae</taxon>
        <taxon>Pleurodelinae</taxon>
        <taxon>Pleurodeles</taxon>
    </lineage>
</organism>
<reference evidence="5" key="1">
    <citation type="journal article" date="2022" name="bioRxiv">
        <title>Sequencing and chromosome-scale assembly of the giantPleurodeles waltlgenome.</title>
        <authorList>
            <person name="Brown T."/>
            <person name="Elewa A."/>
            <person name="Iarovenko S."/>
            <person name="Subramanian E."/>
            <person name="Araus A.J."/>
            <person name="Petzold A."/>
            <person name="Susuki M."/>
            <person name="Suzuki K.-i.T."/>
            <person name="Hayashi T."/>
            <person name="Toyoda A."/>
            <person name="Oliveira C."/>
            <person name="Osipova E."/>
            <person name="Leigh N.D."/>
            <person name="Simon A."/>
            <person name="Yun M.H."/>
        </authorList>
    </citation>
    <scope>NUCLEOTIDE SEQUENCE</scope>
    <source>
        <strain evidence="5">20211129_DDA</strain>
        <tissue evidence="5">Liver</tissue>
    </source>
</reference>
<evidence type="ECO:0000259" key="4">
    <source>
        <dbReference type="PROSITE" id="PS00260"/>
    </source>
</evidence>
<dbReference type="AlphaFoldDB" id="A0AAV7TID6"/>
<dbReference type="InterPro" id="IPR015550">
    <property type="entry name" value="Glucagon"/>
</dbReference>
<evidence type="ECO:0000256" key="1">
    <source>
        <dbReference type="ARBA" id="ARBA00004613"/>
    </source>
</evidence>
<evidence type="ECO:0000313" key="6">
    <source>
        <dbReference type="Proteomes" id="UP001066276"/>
    </source>
</evidence>
<dbReference type="PRINTS" id="PR00275">
    <property type="entry name" value="GLUCAGON"/>
</dbReference>
<sequence>MLSAKSNQETVSEIMHFSQCSLKLNTIKSCVAGAGRHLSGSEDFPKFQKEELYSFPPYLNHPSQLQKKMKMKTICCVAGVLLMFIQSSYQTPLEDKEDKSRSFTASQNAPLDDSIQLNEVKRHSQGTFTSDYSKYLENRRAQDFVQWLMSTKRSGGVARRHAEYERHADGTLTSDISSYLEKQAAKEFIAWLVNGRGRRDFPEENTVSEDIGRRHADGSFTSDINKVLDTLAAKEFLNWLINTKVTERDLLGEY</sequence>
<comment type="caution">
    <text evidence="5">The sequence shown here is derived from an EMBL/GenBank/DDBJ whole genome shotgun (WGS) entry which is preliminary data.</text>
</comment>
<evidence type="ECO:0000256" key="3">
    <source>
        <dbReference type="ARBA" id="ARBA00022525"/>
    </source>
</evidence>
<dbReference type="GO" id="GO:0005179">
    <property type="term" value="F:hormone activity"/>
    <property type="evidence" value="ECO:0007669"/>
    <property type="project" value="InterPro"/>
</dbReference>
<name>A0AAV7TID6_PLEWA</name>
<dbReference type="GO" id="GO:0010737">
    <property type="term" value="P:protein kinase A signaling"/>
    <property type="evidence" value="ECO:0007669"/>
    <property type="project" value="TreeGrafter"/>
</dbReference>
<protein>
    <recommendedName>
        <fullName evidence="4">Glucagon / GIP / secretin / VIP family domain-containing protein</fullName>
    </recommendedName>
</protein>
<comment type="subcellular location">
    <subcellularLocation>
        <location evidence="1">Secreted</location>
    </subcellularLocation>
</comment>
<dbReference type="EMBL" id="JANPWB010000006">
    <property type="protein sequence ID" value="KAJ1175871.1"/>
    <property type="molecule type" value="Genomic_DNA"/>
</dbReference>
<feature type="domain" description="Glucagon / GIP / secretin / VIP family" evidence="4">
    <location>
        <begin position="215"/>
        <end position="237"/>
    </location>
</feature>
<dbReference type="PANTHER" id="PTHR11418:SF0">
    <property type="entry name" value="PRO-GLUCAGON"/>
    <property type="match status" value="1"/>
</dbReference>
<dbReference type="InterPro" id="IPR000532">
    <property type="entry name" value="Glucagon_GIP_secretin_VIP"/>
</dbReference>
<dbReference type="PROSITE" id="PS00260">
    <property type="entry name" value="GLUCAGON"/>
    <property type="match status" value="2"/>
</dbReference>
<keyword evidence="6" id="KW-1185">Reference proteome</keyword>
<dbReference type="GO" id="GO:0031769">
    <property type="term" value="F:glucagon receptor binding"/>
    <property type="evidence" value="ECO:0007669"/>
    <property type="project" value="TreeGrafter"/>
</dbReference>
<dbReference type="GO" id="GO:0005615">
    <property type="term" value="C:extracellular space"/>
    <property type="evidence" value="ECO:0007669"/>
    <property type="project" value="TreeGrafter"/>
</dbReference>
<comment type="similarity">
    <text evidence="2">Belongs to the glucagon family.</text>
</comment>
<keyword evidence="3" id="KW-0964">Secreted</keyword>
<dbReference type="PANTHER" id="PTHR11418">
    <property type="entry name" value="GLUCAGON"/>
    <property type="match status" value="1"/>
</dbReference>
<dbReference type="Proteomes" id="UP001066276">
    <property type="component" value="Chromosome 3_2"/>
</dbReference>